<gene>
    <name evidence="2" type="ORF">CROQUDRAFT_253832</name>
</gene>
<feature type="compositionally biased region" description="Polar residues" evidence="1">
    <location>
        <begin position="13"/>
        <end position="29"/>
    </location>
</feature>
<dbReference type="AlphaFoldDB" id="A0A9P6N9G9"/>
<evidence type="ECO:0000313" key="2">
    <source>
        <dbReference type="EMBL" id="KAG0142079.1"/>
    </source>
</evidence>
<name>A0A9P6N9G9_9BASI</name>
<dbReference type="Proteomes" id="UP000886653">
    <property type="component" value="Unassembled WGS sequence"/>
</dbReference>
<organism evidence="2 3">
    <name type="scientific">Cronartium quercuum f. sp. fusiforme G11</name>
    <dbReference type="NCBI Taxonomy" id="708437"/>
    <lineage>
        <taxon>Eukaryota</taxon>
        <taxon>Fungi</taxon>
        <taxon>Dikarya</taxon>
        <taxon>Basidiomycota</taxon>
        <taxon>Pucciniomycotina</taxon>
        <taxon>Pucciniomycetes</taxon>
        <taxon>Pucciniales</taxon>
        <taxon>Coleosporiaceae</taxon>
        <taxon>Cronartium</taxon>
    </lineage>
</organism>
<dbReference type="InterPro" id="IPR032675">
    <property type="entry name" value="LRR_dom_sf"/>
</dbReference>
<accession>A0A9P6N9G9</accession>
<keyword evidence="3" id="KW-1185">Reference proteome</keyword>
<evidence type="ECO:0000313" key="3">
    <source>
        <dbReference type="Proteomes" id="UP000886653"/>
    </source>
</evidence>
<dbReference type="OrthoDB" id="10633784at2759"/>
<sequence>MLTSSDGLPIGTSIKTESGSSHSRSQLTSTPFMEPIPCLQSHGTNFDVWNKALRHVVSNITENSDYLKASPAPNQSARVDRIVFSVIVWSIDIRLRVLIECCTSARQAFRVLARRFSADQYEPPRISISDLPTEVLNKIIEEVDSAAGDEAEEMFDIKVLRLTKMDTWKPTHWVYEPSKQPELNSVQALGTVNRRFHTLCSPWLWKKICFPTSIPAQLEKWTKDLLPKYGTFVQVADFQFSADWYLDPLKNATQPKYDNTLLAPGDSAPKYLDEDGVRFQLLSPASITALLVHCPNLIELEMDCDLNEETLDDETEDAPDGLEARLITLFSRLPGLRRLTIKGDAQIQIRDECMAKIIEKLPLLETISCDCVERSPGGEGAHHLMQQLSQLKHLTSLQLEQVESVDGTWALAPWRPPLKVLKLVGCSHFAATDVHQLICCLGSQLTQLKLDFYEPSEYLPPTPEKRLEDREWMAKHQLCLPLLYTLKIRNDPRLDILSSFQECKALRTLVYDYMSPEMWCHLADLVCASTWPCLKILRIDQPQEYDTSDWDIVISQNRLKEFCETKHIIFLLNNDCGGFRGSDYDHYVYSSGRF</sequence>
<dbReference type="Gene3D" id="3.80.10.10">
    <property type="entry name" value="Ribonuclease Inhibitor"/>
    <property type="match status" value="1"/>
</dbReference>
<dbReference type="EMBL" id="MU167361">
    <property type="protein sequence ID" value="KAG0142079.1"/>
    <property type="molecule type" value="Genomic_DNA"/>
</dbReference>
<reference evidence="2" key="1">
    <citation type="submission" date="2013-11" db="EMBL/GenBank/DDBJ databases">
        <title>Genome sequence of the fusiform rust pathogen reveals effectors for host alternation and coevolution with pine.</title>
        <authorList>
            <consortium name="DOE Joint Genome Institute"/>
            <person name="Smith K."/>
            <person name="Pendleton A."/>
            <person name="Kubisiak T."/>
            <person name="Anderson C."/>
            <person name="Salamov A."/>
            <person name="Aerts A."/>
            <person name="Riley R."/>
            <person name="Clum A."/>
            <person name="Lindquist E."/>
            <person name="Ence D."/>
            <person name="Campbell M."/>
            <person name="Kronenberg Z."/>
            <person name="Feau N."/>
            <person name="Dhillon B."/>
            <person name="Hamelin R."/>
            <person name="Burleigh J."/>
            <person name="Smith J."/>
            <person name="Yandell M."/>
            <person name="Nelson C."/>
            <person name="Grigoriev I."/>
            <person name="Davis J."/>
        </authorList>
    </citation>
    <scope>NUCLEOTIDE SEQUENCE</scope>
    <source>
        <strain evidence="2">G11</strain>
    </source>
</reference>
<dbReference type="SUPFAM" id="SSF52047">
    <property type="entry name" value="RNI-like"/>
    <property type="match status" value="1"/>
</dbReference>
<protein>
    <submittedName>
        <fullName evidence="2">Uncharacterized protein</fullName>
    </submittedName>
</protein>
<proteinExistence type="predicted"/>
<evidence type="ECO:0000256" key="1">
    <source>
        <dbReference type="SAM" id="MobiDB-lite"/>
    </source>
</evidence>
<feature type="region of interest" description="Disordered" evidence="1">
    <location>
        <begin position="1"/>
        <end position="29"/>
    </location>
</feature>
<comment type="caution">
    <text evidence="2">The sequence shown here is derived from an EMBL/GenBank/DDBJ whole genome shotgun (WGS) entry which is preliminary data.</text>
</comment>